<proteinExistence type="predicted"/>
<sequence>MAGSTLEKIVIKLSSQLLETEEERDHWRQEADSLDSQLASSTESLNGALKDNLNKDVRLSNLRKLLQQSHSQIVELDYKLRTVCLSAVTAKSNLRAEGKESEFVDATLQALQGLVGKDGGDILQPQPCGDSHANPRVPPRSSAYWDDTSSDSD</sequence>
<reference evidence="1" key="1">
    <citation type="submission" date="2022-10" db="EMBL/GenBank/DDBJ databases">
        <title>Culturing micro-colonial fungi from biological soil crusts in the Mojave desert and describing Neophaeococcomyces mojavensis, and introducing the new genera and species Taxawa tesnikishii.</title>
        <authorList>
            <person name="Kurbessoian T."/>
            <person name="Stajich J.E."/>
        </authorList>
    </citation>
    <scope>NUCLEOTIDE SEQUENCE</scope>
    <source>
        <strain evidence="1">JES_112</strain>
    </source>
</reference>
<keyword evidence="2" id="KW-1185">Reference proteome</keyword>
<accession>A0ACC3A0M6</accession>
<name>A0ACC3A0M6_9EURO</name>
<gene>
    <name evidence="1" type="ORF">H2198_007232</name>
</gene>
<evidence type="ECO:0000313" key="1">
    <source>
        <dbReference type="EMBL" id="KAJ9653608.1"/>
    </source>
</evidence>
<comment type="caution">
    <text evidence="1">The sequence shown here is derived from an EMBL/GenBank/DDBJ whole genome shotgun (WGS) entry which is preliminary data.</text>
</comment>
<evidence type="ECO:0000313" key="2">
    <source>
        <dbReference type="Proteomes" id="UP001172386"/>
    </source>
</evidence>
<protein>
    <submittedName>
        <fullName evidence="1">Uncharacterized protein</fullName>
    </submittedName>
</protein>
<organism evidence="1 2">
    <name type="scientific">Neophaeococcomyces mojaviensis</name>
    <dbReference type="NCBI Taxonomy" id="3383035"/>
    <lineage>
        <taxon>Eukaryota</taxon>
        <taxon>Fungi</taxon>
        <taxon>Dikarya</taxon>
        <taxon>Ascomycota</taxon>
        <taxon>Pezizomycotina</taxon>
        <taxon>Eurotiomycetes</taxon>
        <taxon>Chaetothyriomycetidae</taxon>
        <taxon>Chaetothyriales</taxon>
        <taxon>Chaetothyriales incertae sedis</taxon>
        <taxon>Neophaeococcomyces</taxon>
    </lineage>
</organism>
<dbReference type="EMBL" id="JAPDRQ010000148">
    <property type="protein sequence ID" value="KAJ9653608.1"/>
    <property type="molecule type" value="Genomic_DNA"/>
</dbReference>
<dbReference type="Proteomes" id="UP001172386">
    <property type="component" value="Unassembled WGS sequence"/>
</dbReference>